<organism evidence="2 3">
    <name type="scientific">Nocardiopsis composta</name>
    <dbReference type="NCBI Taxonomy" id="157465"/>
    <lineage>
        <taxon>Bacteria</taxon>
        <taxon>Bacillati</taxon>
        <taxon>Actinomycetota</taxon>
        <taxon>Actinomycetes</taxon>
        <taxon>Streptosporangiales</taxon>
        <taxon>Nocardiopsidaceae</taxon>
        <taxon>Nocardiopsis</taxon>
    </lineage>
</organism>
<feature type="region of interest" description="Disordered" evidence="1">
    <location>
        <begin position="1"/>
        <end position="45"/>
    </location>
</feature>
<gene>
    <name evidence="2" type="ORF">HDA36_003204</name>
</gene>
<keyword evidence="3" id="KW-1185">Reference proteome</keyword>
<evidence type="ECO:0000256" key="1">
    <source>
        <dbReference type="SAM" id="MobiDB-lite"/>
    </source>
</evidence>
<dbReference type="AlphaFoldDB" id="A0A7W8VEH7"/>
<sequence length="45" mass="4653">MTAVSNRSGGAGGSSPRSGRHRIAHMEQRGCPFDHAASTVWGGSK</sequence>
<evidence type="ECO:0000313" key="2">
    <source>
        <dbReference type="EMBL" id="MBB5433120.1"/>
    </source>
</evidence>
<comment type="caution">
    <text evidence="2">The sequence shown here is derived from an EMBL/GenBank/DDBJ whole genome shotgun (WGS) entry which is preliminary data.</text>
</comment>
<evidence type="ECO:0000313" key="3">
    <source>
        <dbReference type="Proteomes" id="UP000572635"/>
    </source>
</evidence>
<dbReference type="EMBL" id="JACHDB010000001">
    <property type="protein sequence ID" value="MBB5433120.1"/>
    <property type="molecule type" value="Genomic_DNA"/>
</dbReference>
<dbReference type="Proteomes" id="UP000572635">
    <property type="component" value="Unassembled WGS sequence"/>
</dbReference>
<accession>A0A7W8VEH7</accession>
<reference evidence="2 3" key="1">
    <citation type="submission" date="2020-08" db="EMBL/GenBank/DDBJ databases">
        <title>Sequencing the genomes of 1000 actinobacteria strains.</title>
        <authorList>
            <person name="Klenk H.-P."/>
        </authorList>
    </citation>
    <scope>NUCLEOTIDE SEQUENCE [LARGE SCALE GENOMIC DNA]</scope>
    <source>
        <strain evidence="2 3">DSM 44551</strain>
    </source>
</reference>
<protein>
    <submittedName>
        <fullName evidence="2">Uncharacterized protein</fullName>
    </submittedName>
</protein>
<name>A0A7W8VEH7_9ACTN</name>
<proteinExistence type="predicted"/>